<name>A0A9Q1EZ18_SYNKA</name>
<dbReference type="EMBL" id="JAINUF010000010">
    <property type="protein sequence ID" value="KAJ8347823.1"/>
    <property type="molecule type" value="Genomic_DNA"/>
</dbReference>
<gene>
    <name evidence="1" type="ORF">SKAU_G00264120</name>
</gene>
<sequence length="68" mass="7673">MLSAKQGCYPLFSLGKTRTGDLYSIDKVIKPMIAQSFLTRHCLGRNIFSLGSMWKSETNDSFTVPRVE</sequence>
<dbReference type="AlphaFoldDB" id="A0A9Q1EZ18"/>
<organism evidence="1 2">
    <name type="scientific">Synaphobranchus kaupii</name>
    <name type="common">Kaup's arrowtooth eel</name>
    <dbReference type="NCBI Taxonomy" id="118154"/>
    <lineage>
        <taxon>Eukaryota</taxon>
        <taxon>Metazoa</taxon>
        <taxon>Chordata</taxon>
        <taxon>Craniata</taxon>
        <taxon>Vertebrata</taxon>
        <taxon>Euteleostomi</taxon>
        <taxon>Actinopterygii</taxon>
        <taxon>Neopterygii</taxon>
        <taxon>Teleostei</taxon>
        <taxon>Anguilliformes</taxon>
        <taxon>Synaphobranchidae</taxon>
        <taxon>Synaphobranchus</taxon>
    </lineage>
</organism>
<keyword evidence="2" id="KW-1185">Reference proteome</keyword>
<reference evidence="1" key="1">
    <citation type="journal article" date="2023" name="Science">
        <title>Genome structures resolve the early diversification of teleost fishes.</title>
        <authorList>
            <person name="Parey E."/>
            <person name="Louis A."/>
            <person name="Montfort J."/>
            <person name="Bouchez O."/>
            <person name="Roques C."/>
            <person name="Iampietro C."/>
            <person name="Lluch J."/>
            <person name="Castinel A."/>
            <person name="Donnadieu C."/>
            <person name="Desvignes T."/>
            <person name="Floi Bucao C."/>
            <person name="Jouanno E."/>
            <person name="Wen M."/>
            <person name="Mejri S."/>
            <person name="Dirks R."/>
            <person name="Jansen H."/>
            <person name="Henkel C."/>
            <person name="Chen W.J."/>
            <person name="Zahm M."/>
            <person name="Cabau C."/>
            <person name="Klopp C."/>
            <person name="Thompson A.W."/>
            <person name="Robinson-Rechavi M."/>
            <person name="Braasch I."/>
            <person name="Lecointre G."/>
            <person name="Bobe J."/>
            <person name="Postlethwait J.H."/>
            <person name="Berthelot C."/>
            <person name="Roest Crollius H."/>
            <person name="Guiguen Y."/>
        </authorList>
    </citation>
    <scope>NUCLEOTIDE SEQUENCE</scope>
    <source>
        <strain evidence="1">WJC10195</strain>
    </source>
</reference>
<dbReference type="Proteomes" id="UP001152622">
    <property type="component" value="Chromosome 10"/>
</dbReference>
<evidence type="ECO:0000313" key="1">
    <source>
        <dbReference type="EMBL" id="KAJ8347823.1"/>
    </source>
</evidence>
<evidence type="ECO:0000313" key="2">
    <source>
        <dbReference type="Proteomes" id="UP001152622"/>
    </source>
</evidence>
<accession>A0A9Q1EZ18</accession>
<comment type="caution">
    <text evidence="1">The sequence shown here is derived from an EMBL/GenBank/DDBJ whole genome shotgun (WGS) entry which is preliminary data.</text>
</comment>
<proteinExistence type="predicted"/>
<protein>
    <submittedName>
        <fullName evidence="1">Uncharacterized protein</fullName>
    </submittedName>
</protein>